<reference evidence="1" key="1">
    <citation type="submission" date="2017-07" db="EMBL/GenBank/DDBJ databases">
        <authorList>
            <person name="Mikheyev A."/>
            <person name="Grau M."/>
        </authorList>
    </citation>
    <scope>NUCLEOTIDE SEQUENCE</scope>
    <source>
        <tissue evidence="1">Venom_gland</tissue>
    </source>
</reference>
<dbReference type="AlphaFoldDB" id="A0A2D4MG62"/>
<evidence type="ECO:0000313" key="1">
    <source>
        <dbReference type="EMBL" id="LAB32371.1"/>
    </source>
</evidence>
<name>A0A2D4MG62_9SAUR</name>
<proteinExistence type="predicted"/>
<reference evidence="1" key="2">
    <citation type="submission" date="2017-11" db="EMBL/GenBank/DDBJ databases">
        <title>Coralsnake Venomics: Analyses of Venom Gland Transcriptomes and Proteomes of Six Brazilian Taxa.</title>
        <authorList>
            <person name="Aird S.D."/>
            <person name="Jorge da Silva N."/>
            <person name="Qiu L."/>
            <person name="Villar-Briones A."/>
            <person name="Aparecida-Saddi V."/>
            <person name="Campos-Telles M.P."/>
            <person name="Grau M."/>
            <person name="Mikheyev A.S."/>
        </authorList>
    </citation>
    <scope>NUCLEOTIDE SEQUENCE</scope>
    <source>
        <tissue evidence="1">Venom_gland</tissue>
    </source>
</reference>
<dbReference type="EMBL" id="IACM01101543">
    <property type="protein sequence ID" value="LAB32371.1"/>
    <property type="molecule type" value="Transcribed_RNA"/>
</dbReference>
<accession>A0A2D4MG62</accession>
<organism evidence="1">
    <name type="scientific">Micrurus spixii</name>
    <name type="common">Amazon coral snake</name>
    <dbReference type="NCBI Taxonomy" id="129469"/>
    <lineage>
        <taxon>Eukaryota</taxon>
        <taxon>Metazoa</taxon>
        <taxon>Chordata</taxon>
        <taxon>Craniata</taxon>
        <taxon>Vertebrata</taxon>
        <taxon>Euteleostomi</taxon>
        <taxon>Lepidosauria</taxon>
        <taxon>Squamata</taxon>
        <taxon>Bifurcata</taxon>
        <taxon>Unidentata</taxon>
        <taxon>Episquamata</taxon>
        <taxon>Toxicofera</taxon>
        <taxon>Serpentes</taxon>
        <taxon>Colubroidea</taxon>
        <taxon>Elapidae</taxon>
        <taxon>Elapinae</taxon>
        <taxon>Micrurus</taxon>
    </lineage>
</organism>
<protein>
    <submittedName>
        <fullName evidence="1">Uncharacterized protein</fullName>
    </submittedName>
</protein>
<sequence length="123" mass="14212">MTYLKHYKTERTWGRKEGEKCRSLRKFRGAVDDVLGPCLPLNALGGELFQKHCVGKKTRFHLKMRMEVVLALTEISTLFSQKKEYKYIYIYIHTHKKATIAMSASCQARSFVASQTDNNPFCS</sequence>